<dbReference type="Proteomes" id="UP000778523">
    <property type="component" value="Unassembled WGS sequence"/>
</dbReference>
<dbReference type="RefSeq" id="WP_170019635.1">
    <property type="nucleotide sequence ID" value="NZ_JABCSC020000001.1"/>
</dbReference>
<gene>
    <name evidence="1" type="ORF">HJ583_000725</name>
</gene>
<dbReference type="InterPro" id="IPR015947">
    <property type="entry name" value="PUA-like_sf"/>
</dbReference>
<name>A0ABX2IBF4_9RHOO</name>
<dbReference type="EMBL" id="JABCSC020000001">
    <property type="protein sequence ID" value="NSL53538.1"/>
    <property type="molecule type" value="Genomic_DNA"/>
</dbReference>
<sequence>MKHTQHVLISLEERHANNIIGGTKKVELRRRTMHIEPGAIVWFYVKKPVGAVVGYATVGTTYSAAPSTVWRKFGAVSGLKKSEFTSYFDGASKASAMSISNPKKLKTSISLDELRKNAPGFQPPQFYCRLEMGTSLLFALNSKFEQNM</sequence>
<evidence type="ECO:0000313" key="2">
    <source>
        <dbReference type="Proteomes" id="UP000778523"/>
    </source>
</evidence>
<comment type="caution">
    <text evidence="1">The sequence shown here is derived from an EMBL/GenBank/DDBJ whole genome shotgun (WGS) entry which is preliminary data.</text>
</comment>
<dbReference type="SUPFAM" id="SSF88697">
    <property type="entry name" value="PUA domain-like"/>
    <property type="match status" value="1"/>
</dbReference>
<evidence type="ECO:0000313" key="1">
    <source>
        <dbReference type="EMBL" id="NSL53538.1"/>
    </source>
</evidence>
<organism evidence="1 2">
    <name type="scientific">Uliginosibacterium aquaticum</name>
    <dbReference type="NCBI Taxonomy" id="2731212"/>
    <lineage>
        <taxon>Bacteria</taxon>
        <taxon>Pseudomonadati</taxon>
        <taxon>Pseudomonadota</taxon>
        <taxon>Betaproteobacteria</taxon>
        <taxon>Rhodocyclales</taxon>
        <taxon>Zoogloeaceae</taxon>
        <taxon>Uliginosibacterium</taxon>
    </lineage>
</organism>
<proteinExistence type="predicted"/>
<reference evidence="1 2" key="1">
    <citation type="submission" date="2020-06" db="EMBL/GenBank/DDBJ databases">
        <title>Draft genome of Uliginosibacterium sp. IMCC34675.</title>
        <authorList>
            <person name="Song J."/>
        </authorList>
    </citation>
    <scope>NUCLEOTIDE SEQUENCE [LARGE SCALE GENOMIC DNA]</scope>
    <source>
        <strain evidence="1 2">IMCC34675</strain>
    </source>
</reference>
<accession>A0ABX2IBF4</accession>
<dbReference type="Gene3D" id="2.30.130.30">
    <property type="entry name" value="Hypothetical protein"/>
    <property type="match status" value="1"/>
</dbReference>
<keyword evidence="2" id="KW-1185">Reference proteome</keyword>
<protein>
    <submittedName>
        <fullName evidence="1">Transcriptional regulator</fullName>
    </submittedName>
</protein>